<dbReference type="InterPro" id="IPR012433">
    <property type="entry name" value="Imm11"/>
</dbReference>
<evidence type="ECO:0000313" key="3">
    <source>
        <dbReference type="Proteomes" id="UP000294814"/>
    </source>
</evidence>
<dbReference type="Pfam" id="PF07791">
    <property type="entry name" value="Imm11"/>
    <property type="match status" value="1"/>
</dbReference>
<dbReference type="Proteomes" id="UP000294814">
    <property type="component" value="Unassembled WGS sequence"/>
</dbReference>
<sequence length="240" mass="28151">MKYYSIESSLNKKIMGKIPQAKGFVHHCNVWEDPNFIDKFIFEKIEIQPVLSNVVLHSKAKRTDLIDTFGDVGFNFSYLISNKLKEILEKFNIFGFQFFKTYVIQENEKLSNYWVINIFDFAFNYIDFAKTTFFIKNGLSRDITDEINISDLDHFLTKINVLKYPETIAISNIFFNEKMKLDLFSIRFHENGGQKGIISERLKNEIEKEGITGIEFKPIELSIYEWLMPGGEREKVYGKA</sequence>
<name>A0A4R5F6C7_9FLAO</name>
<comment type="caution">
    <text evidence="2">The sequence shown here is derived from an EMBL/GenBank/DDBJ whole genome shotgun (WGS) entry which is preliminary data.</text>
</comment>
<dbReference type="EMBL" id="SMLG01000009">
    <property type="protein sequence ID" value="TDE42867.1"/>
    <property type="molecule type" value="Genomic_DNA"/>
</dbReference>
<evidence type="ECO:0000313" key="2">
    <source>
        <dbReference type="EMBL" id="TDE42867.1"/>
    </source>
</evidence>
<dbReference type="RefSeq" id="WP_131916693.1">
    <property type="nucleotide sequence ID" value="NZ_SMLG01000009.1"/>
</dbReference>
<gene>
    <name evidence="2" type="ORF">E0I26_11860</name>
</gene>
<reference evidence="2 3" key="1">
    <citation type="submission" date="2019-03" db="EMBL/GenBank/DDBJ databases">
        <title>Novel species of Flavobacterium.</title>
        <authorList>
            <person name="Liu Q."/>
            <person name="Xin Y.-H."/>
        </authorList>
    </citation>
    <scope>NUCLEOTIDE SEQUENCE [LARGE SCALE GENOMIC DNA]</scope>
    <source>
        <strain evidence="2 3">LB3P52</strain>
    </source>
</reference>
<protein>
    <recommendedName>
        <fullName evidence="1">Immunity MXAN-0049 protein domain-containing protein</fullName>
    </recommendedName>
</protein>
<dbReference type="OrthoDB" id="824604at2"/>
<accession>A0A4R5F6C7</accession>
<feature type="domain" description="Immunity MXAN-0049 protein" evidence="1">
    <location>
        <begin position="49"/>
        <end position="219"/>
    </location>
</feature>
<evidence type="ECO:0000259" key="1">
    <source>
        <dbReference type="Pfam" id="PF07791"/>
    </source>
</evidence>
<keyword evidence="3" id="KW-1185">Reference proteome</keyword>
<proteinExistence type="predicted"/>
<organism evidence="2 3">
    <name type="scientific">Flavobacterium rhamnosiphilum</name>
    <dbReference type="NCBI Taxonomy" id="2541724"/>
    <lineage>
        <taxon>Bacteria</taxon>
        <taxon>Pseudomonadati</taxon>
        <taxon>Bacteroidota</taxon>
        <taxon>Flavobacteriia</taxon>
        <taxon>Flavobacteriales</taxon>
        <taxon>Flavobacteriaceae</taxon>
        <taxon>Flavobacterium</taxon>
    </lineage>
</organism>
<dbReference type="AlphaFoldDB" id="A0A4R5F6C7"/>